<feature type="transmembrane region" description="Helical" evidence="8">
    <location>
        <begin position="309"/>
        <end position="329"/>
    </location>
</feature>
<dbReference type="InterPro" id="IPR036259">
    <property type="entry name" value="MFS_trans_sf"/>
</dbReference>
<keyword evidence="5 8" id="KW-1133">Transmembrane helix</keyword>
<feature type="transmembrane region" description="Helical" evidence="8">
    <location>
        <begin position="391"/>
        <end position="417"/>
    </location>
</feature>
<dbReference type="InterPro" id="IPR010290">
    <property type="entry name" value="TM_effector"/>
</dbReference>
<dbReference type="SUPFAM" id="SSF103473">
    <property type="entry name" value="MFS general substrate transporter"/>
    <property type="match status" value="1"/>
</dbReference>
<feature type="transmembrane region" description="Helical" evidence="8">
    <location>
        <begin position="245"/>
        <end position="270"/>
    </location>
</feature>
<evidence type="ECO:0000313" key="10">
    <source>
        <dbReference type="Proteomes" id="UP000324233"/>
    </source>
</evidence>
<feature type="region of interest" description="Disordered" evidence="7">
    <location>
        <begin position="431"/>
        <end position="453"/>
    </location>
</feature>
<evidence type="ECO:0000313" key="9">
    <source>
        <dbReference type="EMBL" id="QEH34765.1"/>
    </source>
</evidence>
<feature type="transmembrane region" description="Helical" evidence="8">
    <location>
        <begin position="167"/>
        <end position="190"/>
    </location>
</feature>
<keyword evidence="2" id="KW-0813">Transport</keyword>
<dbReference type="PANTHER" id="PTHR23513">
    <property type="entry name" value="INTEGRAL MEMBRANE EFFLUX PROTEIN-RELATED"/>
    <property type="match status" value="1"/>
</dbReference>
<evidence type="ECO:0000256" key="5">
    <source>
        <dbReference type="ARBA" id="ARBA00022989"/>
    </source>
</evidence>
<evidence type="ECO:0000256" key="1">
    <source>
        <dbReference type="ARBA" id="ARBA00004651"/>
    </source>
</evidence>
<dbReference type="EMBL" id="CP042997">
    <property type="protein sequence ID" value="QEH34765.1"/>
    <property type="molecule type" value="Genomic_DNA"/>
</dbReference>
<dbReference type="GO" id="GO:0005886">
    <property type="term" value="C:plasma membrane"/>
    <property type="evidence" value="ECO:0007669"/>
    <property type="project" value="UniProtKB-SubCell"/>
</dbReference>
<comment type="subcellular location">
    <subcellularLocation>
        <location evidence="1">Cell membrane</location>
        <topology evidence="1">Multi-pass membrane protein</topology>
    </subcellularLocation>
</comment>
<dbReference type="CDD" id="cd06173">
    <property type="entry name" value="MFS_MefA_like"/>
    <property type="match status" value="1"/>
</dbReference>
<accession>A0A5B9W3V0</accession>
<proteinExistence type="predicted"/>
<sequence>MNAAMGEEPADPAEPGAAAAGTAAPPGHGRYDVFRDAGFRSYILAGMAVTIGTQMQGVAVGWEIYERTGSKLALGMVGLAQVLPVLLLAIPSGHTADRYSRKWQMVAALCVLVGSSLGLAWLSISRGPVGWIYVFLVLNGIGQSFNRPARWAILREIVDRDRLVPAITWNTSTWQVAAVAGPALGGLLVAQTGGATASYLGNAACCALGASLIMTLRPRPIAREVQPISLETLLAGIRFVFRTDLLLATMTLDLFAVLLGGATALLPVFASDILGTGPVGLGWLRAAPSIGSFLMALAMAHLPPLRRAGVTLLGAVVGFGLATIVFGLSTNPYLSFAMLLITGMCDNVSVVVRQTLAQLLTPEGMRGRVSAVNTIFITSSNELGEFESGVAASWLGTVPAVVVGGVGTILVVLSVAARWPRLATLGRLGELQPPPDAVAESVEEEREAKAAPP</sequence>
<reference evidence="9 10" key="1">
    <citation type="submission" date="2019-08" db="EMBL/GenBank/DDBJ databases">
        <title>Deep-cultivation of Planctomycetes and their phenomic and genomic characterization uncovers novel biology.</title>
        <authorList>
            <person name="Wiegand S."/>
            <person name="Jogler M."/>
            <person name="Boedeker C."/>
            <person name="Pinto D."/>
            <person name="Vollmers J."/>
            <person name="Rivas-Marin E."/>
            <person name="Kohn T."/>
            <person name="Peeters S.H."/>
            <person name="Heuer A."/>
            <person name="Rast P."/>
            <person name="Oberbeckmann S."/>
            <person name="Bunk B."/>
            <person name="Jeske O."/>
            <person name="Meyerdierks A."/>
            <person name="Storesund J.E."/>
            <person name="Kallscheuer N."/>
            <person name="Luecker S."/>
            <person name="Lage O.M."/>
            <person name="Pohl T."/>
            <person name="Merkel B.J."/>
            <person name="Hornburger P."/>
            <person name="Mueller R.-W."/>
            <person name="Bruemmer F."/>
            <person name="Labrenz M."/>
            <person name="Spormann A.M."/>
            <person name="Op den Camp H."/>
            <person name="Overmann J."/>
            <person name="Amann R."/>
            <person name="Jetten M.S.M."/>
            <person name="Mascher T."/>
            <person name="Medema M.H."/>
            <person name="Devos D.P."/>
            <person name="Kaster A.-K."/>
            <person name="Ovreas L."/>
            <person name="Rohde M."/>
            <person name="Galperin M.Y."/>
            <person name="Jogler C."/>
        </authorList>
    </citation>
    <scope>NUCLEOTIDE SEQUENCE [LARGE SCALE GENOMIC DNA]</scope>
    <source>
        <strain evidence="9 10">OJF2</strain>
    </source>
</reference>
<dbReference type="PANTHER" id="PTHR23513:SF9">
    <property type="entry name" value="ENTEROBACTIN EXPORTER ENTS"/>
    <property type="match status" value="1"/>
</dbReference>
<protein>
    <submittedName>
        <fullName evidence="9">Enterobactin exporter EntS</fullName>
    </submittedName>
</protein>
<keyword evidence="4 8" id="KW-0812">Transmembrane</keyword>
<keyword evidence="6 8" id="KW-0472">Membrane</keyword>
<dbReference type="RefSeq" id="WP_210420550.1">
    <property type="nucleotide sequence ID" value="NZ_CP042997.1"/>
</dbReference>
<evidence type="ECO:0000256" key="8">
    <source>
        <dbReference type="SAM" id="Phobius"/>
    </source>
</evidence>
<evidence type="ECO:0000256" key="6">
    <source>
        <dbReference type="ARBA" id="ARBA00023136"/>
    </source>
</evidence>
<dbReference type="Proteomes" id="UP000324233">
    <property type="component" value="Chromosome"/>
</dbReference>
<feature type="transmembrane region" description="Helical" evidence="8">
    <location>
        <begin position="103"/>
        <end position="124"/>
    </location>
</feature>
<keyword evidence="3" id="KW-1003">Cell membrane</keyword>
<feature type="region of interest" description="Disordered" evidence="7">
    <location>
        <begin position="1"/>
        <end position="24"/>
    </location>
</feature>
<dbReference type="Pfam" id="PF05977">
    <property type="entry name" value="MFS_3"/>
    <property type="match status" value="1"/>
</dbReference>
<feature type="transmembrane region" description="Helical" evidence="8">
    <location>
        <begin position="72"/>
        <end position="91"/>
    </location>
</feature>
<evidence type="ECO:0000256" key="2">
    <source>
        <dbReference type="ARBA" id="ARBA00022448"/>
    </source>
</evidence>
<feature type="transmembrane region" description="Helical" evidence="8">
    <location>
        <begin position="196"/>
        <end position="216"/>
    </location>
</feature>
<keyword evidence="10" id="KW-1185">Reference proteome</keyword>
<feature type="transmembrane region" description="Helical" evidence="8">
    <location>
        <begin position="130"/>
        <end position="146"/>
    </location>
</feature>
<name>A0A5B9W3V0_9BACT</name>
<evidence type="ECO:0000256" key="3">
    <source>
        <dbReference type="ARBA" id="ARBA00022475"/>
    </source>
</evidence>
<evidence type="ECO:0000256" key="7">
    <source>
        <dbReference type="SAM" id="MobiDB-lite"/>
    </source>
</evidence>
<organism evidence="9 10">
    <name type="scientific">Aquisphaera giovannonii</name>
    <dbReference type="NCBI Taxonomy" id="406548"/>
    <lineage>
        <taxon>Bacteria</taxon>
        <taxon>Pseudomonadati</taxon>
        <taxon>Planctomycetota</taxon>
        <taxon>Planctomycetia</taxon>
        <taxon>Isosphaerales</taxon>
        <taxon>Isosphaeraceae</taxon>
        <taxon>Aquisphaera</taxon>
    </lineage>
</organism>
<gene>
    <name evidence="9" type="primary">entS</name>
    <name evidence="9" type="ORF">OJF2_33070</name>
</gene>
<dbReference type="KEGG" id="agv:OJF2_33070"/>
<dbReference type="AlphaFoldDB" id="A0A5B9W3V0"/>
<evidence type="ECO:0000256" key="4">
    <source>
        <dbReference type="ARBA" id="ARBA00022692"/>
    </source>
</evidence>
<dbReference type="Gene3D" id="1.20.1250.20">
    <property type="entry name" value="MFS general substrate transporter like domains"/>
    <property type="match status" value="1"/>
</dbReference>
<feature type="transmembrane region" description="Helical" evidence="8">
    <location>
        <begin position="282"/>
        <end position="302"/>
    </location>
</feature>